<dbReference type="PROSITE" id="PS51194">
    <property type="entry name" value="HELICASE_CTER"/>
    <property type="match status" value="1"/>
</dbReference>
<dbReference type="PROSITE" id="PS51192">
    <property type="entry name" value="HELICASE_ATP_BIND_1"/>
    <property type="match status" value="1"/>
</dbReference>
<keyword evidence="2" id="KW-0479">Metal-binding</keyword>
<reference evidence="6 7" key="1">
    <citation type="submission" date="2015-11" db="EMBL/GenBank/DDBJ databases">
        <title>Description and complete genome sequence of a novel strain predominating in hypersaline microbial mats and representing a new family of the Bacteriodetes phylum.</title>
        <authorList>
            <person name="Spring S."/>
            <person name="Bunk B."/>
            <person name="Sproer C."/>
            <person name="Klenk H.-P."/>
        </authorList>
    </citation>
    <scope>NUCLEOTIDE SEQUENCE [LARGE SCALE GENOMIC DNA]</scope>
    <source>
        <strain evidence="6 7">L21-Spi-D4</strain>
    </source>
</reference>
<dbReference type="InterPro" id="IPR038718">
    <property type="entry name" value="SNF2-like_sf"/>
</dbReference>
<dbReference type="FunFam" id="3.40.50.300:FF:000533">
    <property type="entry name" value="Helicase, Snf2 family"/>
    <property type="match status" value="1"/>
</dbReference>
<evidence type="ECO:0000313" key="6">
    <source>
        <dbReference type="EMBL" id="ALO14812.1"/>
    </source>
</evidence>
<dbReference type="EC" id="3.6.4.-" evidence="6"/>
<proteinExistence type="predicted"/>
<feature type="domain" description="Helicase C-terminal" evidence="5">
    <location>
        <begin position="1003"/>
        <end position="1159"/>
    </location>
</feature>
<dbReference type="GO" id="GO:0016787">
    <property type="term" value="F:hydrolase activity"/>
    <property type="evidence" value="ECO:0007669"/>
    <property type="project" value="UniProtKB-KW"/>
</dbReference>
<dbReference type="InterPro" id="IPR022138">
    <property type="entry name" value="DUF3670"/>
</dbReference>
<dbReference type="OrthoDB" id="9760715at2"/>
<dbReference type="SMART" id="SM00487">
    <property type="entry name" value="DEXDc"/>
    <property type="match status" value="1"/>
</dbReference>
<dbReference type="Gene3D" id="3.40.50.10810">
    <property type="entry name" value="Tandem AAA-ATPase domain"/>
    <property type="match status" value="1"/>
</dbReference>
<gene>
    <name evidence="6" type="primary">rapA</name>
    <name evidence="6" type="ORF">L21SP5_01153</name>
</gene>
<evidence type="ECO:0000259" key="5">
    <source>
        <dbReference type="PROSITE" id="PS51194"/>
    </source>
</evidence>
<dbReference type="Proteomes" id="UP000064893">
    <property type="component" value="Chromosome"/>
</dbReference>
<dbReference type="Pfam" id="PF12419">
    <property type="entry name" value="DUF3670"/>
    <property type="match status" value="1"/>
</dbReference>
<dbReference type="InterPro" id="IPR027417">
    <property type="entry name" value="P-loop_NTPase"/>
</dbReference>
<name>A0A0S2HYB8_9BACT</name>
<dbReference type="PANTHER" id="PTHR45629:SF7">
    <property type="entry name" value="DNA EXCISION REPAIR PROTEIN ERCC-6-RELATED"/>
    <property type="match status" value="1"/>
</dbReference>
<dbReference type="SUPFAM" id="SSF52540">
    <property type="entry name" value="P-loop containing nucleoside triphosphate hydrolases"/>
    <property type="match status" value="2"/>
</dbReference>
<dbReference type="PANTHER" id="PTHR45629">
    <property type="entry name" value="SNF2/RAD54 FAMILY MEMBER"/>
    <property type="match status" value="1"/>
</dbReference>
<organism evidence="6 7">
    <name type="scientific">Salinivirga cyanobacteriivorans</name>
    <dbReference type="NCBI Taxonomy" id="1307839"/>
    <lineage>
        <taxon>Bacteria</taxon>
        <taxon>Pseudomonadati</taxon>
        <taxon>Bacteroidota</taxon>
        <taxon>Bacteroidia</taxon>
        <taxon>Bacteroidales</taxon>
        <taxon>Salinivirgaceae</taxon>
        <taxon>Salinivirga</taxon>
    </lineage>
</organism>
<keyword evidence="2" id="KW-0863">Zinc-finger</keyword>
<keyword evidence="7" id="KW-1185">Reference proteome</keyword>
<dbReference type="PATRIC" id="fig|1307839.3.peg.1242"/>
<dbReference type="Pfam" id="PF00176">
    <property type="entry name" value="SNF2-rel_dom"/>
    <property type="match status" value="1"/>
</dbReference>
<evidence type="ECO:0000259" key="4">
    <source>
        <dbReference type="PROSITE" id="PS51192"/>
    </source>
</evidence>
<dbReference type="GO" id="GO:0005524">
    <property type="term" value="F:ATP binding"/>
    <property type="evidence" value="ECO:0007669"/>
    <property type="project" value="InterPro"/>
</dbReference>
<dbReference type="Gene3D" id="3.40.50.300">
    <property type="entry name" value="P-loop containing nucleotide triphosphate hydrolases"/>
    <property type="match status" value="1"/>
</dbReference>
<dbReference type="STRING" id="1307839.L21SP5_01153"/>
<keyword evidence="2" id="KW-0862">Zinc</keyword>
<dbReference type="InterPro" id="IPR050496">
    <property type="entry name" value="SNF2_RAD54_helicase_repair"/>
</dbReference>
<dbReference type="EMBL" id="CP013118">
    <property type="protein sequence ID" value="ALO14812.1"/>
    <property type="molecule type" value="Genomic_DNA"/>
</dbReference>
<dbReference type="RefSeq" id="WP_057952327.1">
    <property type="nucleotide sequence ID" value="NZ_CP013118.1"/>
</dbReference>
<dbReference type="InterPro" id="IPR049730">
    <property type="entry name" value="SNF2/RAD54-like_C"/>
</dbReference>
<feature type="domain" description="Helicase ATP-binding" evidence="4">
    <location>
        <begin position="714"/>
        <end position="871"/>
    </location>
</feature>
<dbReference type="SMART" id="SM00490">
    <property type="entry name" value="HELICc"/>
    <property type="match status" value="1"/>
</dbReference>
<dbReference type="PROSITE" id="PS50966">
    <property type="entry name" value="ZF_SWIM"/>
    <property type="match status" value="1"/>
</dbReference>
<dbReference type="InterPro" id="IPR007527">
    <property type="entry name" value="Znf_SWIM"/>
</dbReference>
<feature type="domain" description="SWIM-type" evidence="3">
    <location>
        <begin position="97"/>
        <end position="144"/>
    </location>
</feature>
<dbReference type="GO" id="GO:0015616">
    <property type="term" value="F:DNA translocase activity"/>
    <property type="evidence" value="ECO:0007669"/>
    <property type="project" value="TreeGrafter"/>
</dbReference>
<dbReference type="InterPro" id="IPR014001">
    <property type="entry name" value="Helicase_ATP-bd"/>
</dbReference>
<dbReference type="Pfam" id="PF00271">
    <property type="entry name" value="Helicase_C"/>
    <property type="match status" value="1"/>
</dbReference>
<dbReference type="CDD" id="cd18012">
    <property type="entry name" value="DEXQc_arch_SWI2_SNF2"/>
    <property type="match status" value="1"/>
</dbReference>
<dbReference type="InterPro" id="IPR001650">
    <property type="entry name" value="Helicase_C-like"/>
</dbReference>
<evidence type="ECO:0000256" key="1">
    <source>
        <dbReference type="ARBA" id="ARBA00022801"/>
    </source>
</evidence>
<sequence length="1171" mass="134903">MAGNYSKTWWGEQWLRSLSNIDYSNRLPRGRRYANNGSVVSIDFEGNRILAKVQGTRRTPYSVTITVPEFTQTQKTVVMETITANPLMLSKLLNRELPVQLHEKAVEKNIQIFPRSWTDLSMNCSCPDWAVPCKHIASVIYIIANEIDRNPFIIFQLHGVHILSELNKRGFLAQETEVHIKSLTENAIERNENDWDSLSEDFSGIDFSKIPELQENLMTMLDEESLFYKGNFKNRLSTAYKKIKKFTENYTTSAQAEEENTINYAHCQKFSTCVTETFEYDFTSLYSRNKSLVFEQDEFAELIDFIENIPHKKIAHIPHALRQLHTVYTFTKKILQQGAFVPELRKNQSSVFMIHWMPALMNENVKDIFAKLTQTMPGNAVYIMEKGQEKFFKREDQLKLLISQFMKFFIKQATAKFIKPGGVIESFFFNHQPYRFTALGEKEIPQTIQRWVSKFHIHLKNFVPVIKVDVLENNFAVDILVENREKAYEEPVSLNHFLSQKSEPGAKTEVLKDLTLLTSAFPQLESTIQTSGKHKLWFNSIEFSDILLRILPLVKMYGIRLLLPTALKNIIRPRPSLKLSRQNGSETNKRFLSLDKMLNFEWQMALGDKVIDQQEFFSLVEGLSGVVKIHNQYININPADIEKLQNSLEKPPALKTGELIQTALTEEYNGAKINLTAEARELLDQFLKNEEVALPKGLHATLRPYQQRGYSWMYKNTNTGIGSIIADDMGLGKTIQVIALLLKLKEENRLDKNKALVIVPTTLLSNWEKEIDKFAPELQYATFHGPNRQINKESDVLLTSYGIARSDQDELSKIKWCAVVIDESQNIKNPGTAQTKAIKKLKSDIRIAMSGTPVENRLSEYWSIFDFTNKGFLGSAKKFSEQYAKPIEVDRNKKAIERFKTITSPFIMRRLKTDKTIISDLPKKVENEHYAQLTKEQAAVYQNILNEVMPSIDEIEQNDKDRQMERKGLVLKMIIALKQVCNHPSQYLKKEDHDPNLSGKVQLLFQLLHSIYENGEKVLIFTQFKETGLMLEQLISAQFNQPVQFLHGGTTRNKREQMVEDFQSENYLKTFILSIKAGGTGLNLTEGSHVIHFDLWWNPAVEQQATDRAFRIGQKKNVMVYRLITRNSFEEKINEMIQSKKELSELTVSTGEKWIGNLSNKELKALVSLEG</sequence>
<evidence type="ECO:0000313" key="7">
    <source>
        <dbReference type="Proteomes" id="UP000064893"/>
    </source>
</evidence>
<keyword evidence="1 6" id="KW-0378">Hydrolase</keyword>
<protein>
    <submittedName>
        <fullName evidence="6">RNA polymerase-associated protein RapA</fullName>
        <ecNumber evidence="6">3.6.4.-</ecNumber>
    </submittedName>
</protein>
<dbReference type="CDD" id="cd18793">
    <property type="entry name" value="SF2_C_SNF"/>
    <property type="match status" value="1"/>
</dbReference>
<dbReference type="GO" id="GO:0008270">
    <property type="term" value="F:zinc ion binding"/>
    <property type="evidence" value="ECO:0007669"/>
    <property type="project" value="UniProtKB-KW"/>
</dbReference>
<accession>A0A0S2HYB8</accession>
<evidence type="ECO:0000256" key="2">
    <source>
        <dbReference type="PROSITE-ProRule" id="PRU00325"/>
    </source>
</evidence>
<evidence type="ECO:0000259" key="3">
    <source>
        <dbReference type="PROSITE" id="PS50966"/>
    </source>
</evidence>
<dbReference type="KEGG" id="blq:L21SP5_01153"/>
<dbReference type="AlphaFoldDB" id="A0A0S2HYB8"/>
<dbReference type="InterPro" id="IPR000330">
    <property type="entry name" value="SNF2_N"/>
</dbReference>